<organism evidence="1">
    <name type="scientific">marine metagenome</name>
    <dbReference type="NCBI Taxonomy" id="408172"/>
    <lineage>
        <taxon>unclassified sequences</taxon>
        <taxon>metagenomes</taxon>
        <taxon>ecological metagenomes</taxon>
    </lineage>
</organism>
<dbReference type="AlphaFoldDB" id="A0A383C500"/>
<reference evidence="1" key="1">
    <citation type="submission" date="2018-05" db="EMBL/GenBank/DDBJ databases">
        <authorList>
            <person name="Lanie J.A."/>
            <person name="Ng W.-L."/>
            <person name="Kazmierczak K.M."/>
            <person name="Andrzejewski T.M."/>
            <person name="Davidsen T.M."/>
            <person name="Wayne K.J."/>
            <person name="Tettelin H."/>
            <person name="Glass J.I."/>
            <person name="Rusch D."/>
            <person name="Podicherti R."/>
            <person name="Tsui H.-C.T."/>
            <person name="Winkler M.E."/>
        </authorList>
    </citation>
    <scope>NUCLEOTIDE SEQUENCE</scope>
</reference>
<proteinExistence type="predicted"/>
<accession>A0A383C500</accession>
<dbReference type="EMBL" id="UINC01205770">
    <property type="protein sequence ID" value="SVE27100.1"/>
    <property type="molecule type" value="Genomic_DNA"/>
</dbReference>
<evidence type="ECO:0000313" key="1">
    <source>
        <dbReference type="EMBL" id="SVE27100.1"/>
    </source>
</evidence>
<gene>
    <name evidence="1" type="ORF">METZ01_LOCUS479954</name>
</gene>
<feature type="non-terminal residue" evidence="1">
    <location>
        <position position="28"/>
    </location>
</feature>
<name>A0A383C500_9ZZZZ</name>
<sequence length="28" mass="3362">MLRPLTLLSFIKAKFTKEFPVWFSQGLY</sequence>
<protein>
    <submittedName>
        <fullName evidence="1">Uncharacterized protein</fullName>
    </submittedName>
</protein>